<comment type="caution">
    <text evidence="1">The sequence shown here is derived from an EMBL/GenBank/DDBJ whole genome shotgun (WGS) entry which is preliminary data.</text>
</comment>
<accession>A0AAN6ZC68</accession>
<evidence type="ECO:0000313" key="2">
    <source>
        <dbReference type="Proteomes" id="UP001304895"/>
    </source>
</evidence>
<dbReference type="Proteomes" id="UP001304895">
    <property type="component" value="Unassembled WGS sequence"/>
</dbReference>
<name>A0AAN6ZC68_9PEZI</name>
<dbReference type="EMBL" id="MU853411">
    <property type="protein sequence ID" value="KAK4133670.1"/>
    <property type="molecule type" value="Genomic_DNA"/>
</dbReference>
<gene>
    <name evidence="1" type="ORF">BT67DRAFT_39783</name>
</gene>
<organism evidence="1 2">
    <name type="scientific">Trichocladium antarcticum</name>
    <dbReference type="NCBI Taxonomy" id="1450529"/>
    <lineage>
        <taxon>Eukaryota</taxon>
        <taxon>Fungi</taxon>
        <taxon>Dikarya</taxon>
        <taxon>Ascomycota</taxon>
        <taxon>Pezizomycotina</taxon>
        <taxon>Sordariomycetes</taxon>
        <taxon>Sordariomycetidae</taxon>
        <taxon>Sordariales</taxon>
        <taxon>Chaetomiaceae</taxon>
        <taxon>Trichocladium</taxon>
    </lineage>
</organism>
<reference evidence="1" key="1">
    <citation type="journal article" date="2023" name="Mol. Phylogenet. Evol.">
        <title>Genome-scale phylogeny and comparative genomics of the fungal order Sordariales.</title>
        <authorList>
            <person name="Hensen N."/>
            <person name="Bonometti L."/>
            <person name="Westerberg I."/>
            <person name="Brannstrom I.O."/>
            <person name="Guillou S."/>
            <person name="Cros-Aarteil S."/>
            <person name="Calhoun S."/>
            <person name="Haridas S."/>
            <person name="Kuo A."/>
            <person name="Mondo S."/>
            <person name="Pangilinan J."/>
            <person name="Riley R."/>
            <person name="LaButti K."/>
            <person name="Andreopoulos B."/>
            <person name="Lipzen A."/>
            <person name="Chen C."/>
            <person name="Yan M."/>
            <person name="Daum C."/>
            <person name="Ng V."/>
            <person name="Clum A."/>
            <person name="Steindorff A."/>
            <person name="Ohm R.A."/>
            <person name="Martin F."/>
            <person name="Silar P."/>
            <person name="Natvig D.O."/>
            <person name="Lalanne C."/>
            <person name="Gautier V."/>
            <person name="Ament-Velasquez S.L."/>
            <person name="Kruys A."/>
            <person name="Hutchinson M.I."/>
            <person name="Powell A.J."/>
            <person name="Barry K."/>
            <person name="Miller A.N."/>
            <person name="Grigoriev I.V."/>
            <person name="Debuchy R."/>
            <person name="Gladieux P."/>
            <person name="Hiltunen Thoren M."/>
            <person name="Johannesson H."/>
        </authorList>
    </citation>
    <scope>NUCLEOTIDE SEQUENCE</scope>
    <source>
        <strain evidence="1">CBS 123565</strain>
    </source>
</reference>
<reference evidence="1" key="2">
    <citation type="submission" date="2023-05" db="EMBL/GenBank/DDBJ databases">
        <authorList>
            <consortium name="Lawrence Berkeley National Laboratory"/>
            <person name="Steindorff A."/>
            <person name="Hensen N."/>
            <person name="Bonometti L."/>
            <person name="Westerberg I."/>
            <person name="Brannstrom I.O."/>
            <person name="Guillou S."/>
            <person name="Cros-Aarteil S."/>
            <person name="Calhoun S."/>
            <person name="Haridas S."/>
            <person name="Kuo A."/>
            <person name="Mondo S."/>
            <person name="Pangilinan J."/>
            <person name="Riley R."/>
            <person name="Labutti K."/>
            <person name="Andreopoulos B."/>
            <person name="Lipzen A."/>
            <person name="Chen C."/>
            <person name="Yanf M."/>
            <person name="Daum C."/>
            <person name="Ng V."/>
            <person name="Clum A."/>
            <person name="Ohm R."/>
            <person name="Martin F."/>
            <person name="Silar P."/>
            <person name="Natvig D."/>
            <person name="Lalanne C."/>
            <person name="Gautier V."/>
            <person name="Ament-Velasquez S.L."/>
            <person name="Kruys A."/>
            <person name="Hutchinson M.I."/>
            <person name="Powell A.J."/>
            <person name="Barry K."/>
            <person name="Miller A.N."/>
            <person name="Grigoriev I.V."/>
            <person name="Debuchy R."/>
            <person name="Gladieux P."/>
            <person name="Thoren M.H."/>
            <person name="Johannesson H."/>
        </authorList>
    </citation>
    <scope>NUCLEOTIDE SEQUENCE</scope>
    <source>
        <strain evidence="1">CBS 123565</strain>
    </source>
</reference>
<protein>
    <submittedName>
        <fullName evidence="1">Uncharacterized protein</fullName>
    </submittedName>
</protein>
<evidence type="ECO:0000313" key="1">
    <source>
        <dbReference type="EMBL" id="KAK4133670.1"/>
    </source>
</evidence>
<sequence length="190" mass="20926">MAGSGKIWTRRWPRFARLPEKYCGGGRTVGSSNRHWQKPKVVGNGNLGGWRRFIRAKVRRVCAQPRAGDNQVGERDRGAHGHKREKMALIPVSEILEGLMGGGVGVADLQPLLVVLLVTAFAACEQGQEVTTSLPSLRKSFPHCDRTGRFPANEFRLLLNARSVQTTECTVPLESTLREAELQVQQSGAK</sequence>
<keyword evidence="2" id="KW-1185">Reference proteome</keyword>
<proteinExistence type="predicted"/>
<dbReference type="AlphaFoldDB" id="A0AAN6ZC68"/>